<keyword evidence="6" id="KW-0812">Transmembrane</keyword>
<dbReference type="AlphaFoldDB" id="A0A2H3J915"/>
<keyword evidence="10" id="KW-0408">Iron</keyword>
<evidence type="ECO:0000256" key="6">
    <source>
        <dbReference type="ARBA" id="ARBA00022692"/>
    </source>
</evidence>
<dbReference type="Proteomes" id="UP000218811">
    <property type="component" value="Unassembled WGS sequence"/>
</dbReference>
<comment type="cofactor">
    <cofactor evidence="1">
        <name>heme</name>
        <dbReference type="ChEBI" id="CHEBI:30413"/>
    </cofactor>
</comment>
<comment type="pathway">
    <text evidence="3">Secondary metabolite biosynthesis.</text>
</comment>
<name>A0A2H3J915_WOLCO</name>
<comment type="subcellular location">
    <subcellularLocation>
        <location evidence="2">Membrane</location>
    </subcellularLocation>
</comment>
<evidence type="ECO:0000256" key="4">
    <source>
        <dbReference type="ARBA" id="ARBA00010617"/>
    </source>
</evidence>
<reference evidence="13 14" key="1">
    <citation type="journal article" date="2012" name="Science">
        <title>The Paleozoic origin of enzymatic lignin decomposition reconstructed from 31 fungal genomes.</title>
        <authorList>
            <person name="Floudas D."/>
            <person name="Binder M."/>
            <person name="Riley R."/>
            <person name="Barry K."/>
            <person name="Blanchette R.A."/>
            <person name="Henrissat B."/>
            <person name="Martinez A.T."/>
            <person name="Otillar R."/>
            <person name="Spatafora J.W."/>
            <person name="Yadav J.S."/>
            <person name="Aerts A."/>
            <person name="Benoit I."/>
            <person name="Boyd A."/>
            <person name="Carlson A."/>
            <person name="Copeland A."/>
            <person name="Coutinho P.M."/>
            <person name="de Vries R.P."/>
            <person name="Ferreira P."/>
            <person name="Findley K."/>
            <person name="Foster B."/>
            <person name="Gaskell J."/>
            <person name="Glotzer D."/>
            <person name="Gorecki P."/>
            <person name="Heitman J."/>
            <person name="Hesse C."/>
            <person name="Hori C."/>
            <person name="Igarashi K."/>
            <person name="Jurgens J.A."/>
            <person name="Kallen N."/>
            <person name="Kersten P."/>
            <person name="Kohler A."/>
            <person name="Kuees U."/>
            <person name="Kumar T.K.A."/>
            <person name="Kuo A."/>
            <person name="LaButti K."/>
            <person name="Larrondo L.F."/>
            <person name="Lindquist E."/>
            <person name="Ling A."/>
            <person name="Lombard V."/>
            <person name="Lucas S."/>
            <person name="Lundell T."/>
            <person name="Martin R."/>
            <person name="McLaughlin D.J."/>
            <person name="Morgenstern I."/>
            <person name="Morin E."/>
            <person name="Murat C."/>
            <person name="Nagy L.G."/>
            <person name="Nolan M."/>
            <person name="Ohm R.A."/>
            <person name="Patyshakuliyeva A."/>
            <person name="Rokas A."/>
            <person name="Ruiz-Duenas F.J."/>
            <person name="Sabat G."/>
            <person name="Salamov A."/>
            <person name="Samejima M."/>
            <person name="Schmutz J."/>
            <person name="Slot J.C."/>
            <person name="St John F."/>
            <person name="Stenlid J."/>
            <person name="Sun H."/>
            <person name="Sun S."/>
            <person name="Syed K."/>
            <person name="Tsang A."/>
            <person name="Wiebenga A."/>
            <person name="Young D."/>
            <person name="Pisabarro A."/>
            <person name="Eastwood D.C."/>
            <person name="Martin F."/>
            <person name="Cullen D."/>
            <person name="Grigoriev I.V."/>
            <person name="Hibbett D.S."/>
        </authorList>
    </citation>
    <scope>NUCLEOTIDE SEQUENCE [LARGE SCALE GENOMIC DNA]</scope>
    <source>
        <strain evidence="13 14">MD-104</strain>
    </source>
</reference>
<comment type="similarity">
    <text evidence="4">Belongs to the cytochrome P450 family.</text>
</comment>
<dbReference type="Pfam" id="PF00067">
    <property type="entry name" value="p450"/>
    <property type="match status" value="1"/>
</dbReference>
<evidence type="ECO:0000256" key="1">
    <source>
        <dbReference type="ARBA" id="ARBA00001971"/>
    </source>
</evidence>
<dbReference type="InterPro" id="IPR002401">
    <property type="entry name" value="Cyt_P450_E_grp-I"/>
</dbReference>
<dbReference type="InterPro" id="IPR050364">
    <property type="entry name" value="Cytochrome_P450_fung"/>
</dbReference>
<evidence type="ECO:0000256" key="10">
    <source>
        <dbReference type="ARBA" id="ARBA00023004"/>
    </source>
</evidence>
<keyword evidence="11" id="KW-0503">Monooxygenase</keyword>
<keyword evidence="9" id="KW-0560">Oxidoreductase</keyword>
<evidence type="ECO:0000313" key="14">
    <source>
        <dbReference type="Proteomes" id="UP000218811"/>
    </source>
</evidence>
<evidence type="ECO:0000256" key="2">
    <source>
        <dbReference type="ARBA" id="ARBA00004370"/>
    </source>
</evidence>
<keyword evidence="14" id="KW-1185">Reference proteome</keyword>
<proteinExistence type="inferred from homology"/>
<keyword evidence="5" id="KW-0349">Heme</keyword>
<protein>
    <submittedName>
        <fullName evidence="13">Cytochrome P450</fullName>
    </submittedName>
</protein>
<dbReference type="GO" id="GO:0020037">
    <property type="term" value="F:heme binding"/>
    <property type="evidence" value="ECO:0007669"/>
    <property type="project" value="InterPro"/>
</dbReference>
<keyword evidence="12" id="KW-0472">Membrane</keyword>
<keyword evidence="8" id="KW-1133">Transmembrane helix</keyword>
<dbReference type="PANTHER" id="PTHR46300:SF2">
    <property type="entry name" value="CYTOCHROME P450 MONOOXYGENASE ALNH-RELATED"/>
    <property type="match status" value="1"/>
</dbReference>
<dbReference type="Gene3D" id="1.10.630.10">
    <property type="entry name" value="Cytochrome P450"/>
    <property type="match status" value="2"/>
</dbReference>
<dbReference type="GO" id="GO:0005506">
    <property type="term" value="F:iron ion binding"/>
    <property type="evidence" value="ECO:0007669"/>
    <property type="project" value="InterPro"/>
</dbReference>
<evidence type="ECO:0000256" key="5">
    <source>
        <dbReference type="ARBA" id="ARBA00022617"/>
    </source>
</evidence>
<dbReference type="SUPFAM" id="SSF48264">
    <property type="entry name" value="Cytochrome P450"/>
    <property type="match status" value="1"/>
</dbReference>
<dbReference type="GO" id="GO:0016705">
    <property type="term" value="F:oxidoreductase activity, acting on paired donors, with incorporation or reduction of molecular oxygen"/>
    <property type="evidence" value="ECO:0007669"/>
    <property type="project" value="InterPro"/>
</dbReference>
<dbReference type="GO" id="GO:0004497">
    <property type="term" value="F:monooxygenase activity"/>
    <property type="evidence" value="ECO:0007669"/>
    <property type="project" value="UniProtKB-KW"/>
</dbReference>
<dbReference type="InterPro" id="IPR001128">
    <property type="entry name" value="Cyt_P450"/>
</dbReference>
<dbReference type="GO" id="GO:0016020">
    <property type="term" value="C:membrane"/>
    <property type="evidence" value="ECO:0007669"/>
    <property type="project" value="UniProtKB-SubCell"/>
</dbReference>
<dbReference type="STRING" id="742152.A0A2H3J915"/>
<evidence type="ECO:0000256" key="9">
    <source>
        <dbReference type="ARBA" id="ARBA00023002"/>
    </source>
</evidence>
<dbReference type="OrthoDB" id="2789670at2759"/>
<dbReference type="InterPro" id="IPR036396">
    <property type="entry name" value="Cyt_P450_sf"/>
</dbReference>
<dbReference type="OMA" id="YETNDIH"/>
<evidence type="ECO:0000313" key="13">
    <source>
        <dbReference type="EMBL" id="PCH38762.1"/>
    </source>
</evidence>
<evidence type="ECO:0000256" key="8">
    <source>
        <dbReference type="ARBA" id="ARBA00022989"/>
    </source>
</evidence>
<dbReference type="EMBL" id="KB467942">
    <property type="protein sequence ID" value="PCH38762.1"/>
    <property type="molecule type" value="Genomic_DNA"/>
</dbReference>
<accession>A0A2H3J915</accession>
<gene>
    <name evidence="13" type="ORF">WOLCODRAFT_97657</name>
</gene>
<organism evidence="13 14">
    <name type="scientific">Wolfiporia cocos (strain MD-104)</name>
    <name type="common">Brown rot fungus</name>
    <dbReference type="NCBI Taxonomy" id="742152"/>
    <lineage>
        <taxon>Eukaryota</taxon>
        <taxon>Fungi</taxon>
        <taxon>Dikarya</taxon>
        <taxon>Basidiomycota</taxon>
        <taxon>Agaricomycotina</taxon>
        <taxon>Agaricomycetes</taxon>
        <taxon>Polyporales</taxon>
        <taxon>Phaeolaceae</taxon>
        <taxon>Wolfiporia</taxon>
    </lineage>
</organism>
<evidence type="ECO:0000256" key="12">
    <source>
        <dbReference type="ARBA" id="ARBA00023136"/>
    </source>
</evidence>
<sequence>MGWDALSSTLPYGPMWRMHRRWFQSSFLAKHVFANYRPLQTRTAHRLLLGFLKYPEEYMAHIRKFSANLAMEIGYGHVPDDHFTNLVREVVETAVAAAPPPSSSFDLFPFLKYVPDWVPGAGFKRKYTRIRKVVHELHERSPGLLKDSEARHHQLSALSFFMLAMVLYPEVFQKAQAEIDRVIGRERLPDFGDRDSLPYLECVIQEVYRCVILNNLFVA</sequence>
<keyword evidence="7" id="KW-0479">Metal-binding</keyword>
<evidence type="ECO:0000256" key="7">
    <source>
        <dbReference type="ARBA" id="ARBA00022723"/>
    </source>
</evidence>
<dbReference type="PRINTS" id="PR00463">
    <property type="entry name" value="EP450I"/>
</dbReference>
<dbReference type="PANTHER" id="PTHR46300">
    <property type="entry name" value="P450, PUTATIVE (EUROFUNG)-RELATED-RELATED"/>
    <property type="match status" value="1"/>
</dbReference>
<evidence type="ECO:0000256" key="11">
    <source>
        <dbReference type="ARBA" id="ARBA00023033"/>
    </source>
</evidence>
<evidence type="ECO:0000256" key="3">
    <source>
        <dbReference type="ARBA" id="ARBA00005179"/>
    </source>
</evidence>